<keyword evidence="2" id="KW-1185">Reference proteome</keyword>
<reference evidence="1 2" key="5">
    <citation type="journal article" date="2010" name="Appl. Environ. Microbiol.">
        <title>phrR-like gene praR of Azorhizobium caulinodans ORS571 is essential for symbiosis with Sesbania rostrata and is involved in expression of reb genes.</title>
        <authorList>
            <person name="Akiba N."/>
            <person name="Aono T."/>
            <person name="Toyazaki H."/>
            <person name="Sato S."/>
            <person name="Oyaizu H."/>
        </authorList>
    </citation>
    <scope>NUCLEOTIDE SEQUENCE [LARGE SCALE GENOMIC DNA]</scope>
    <source>
        <strain evidence="2">ATCC 43989 / DSM 5975 / JCM 20966 / LMG 6465 / NBRC 14845 / NCIMB 13405 / ORS 571</strain>
    </source>
</reference>
<evidence type="ECO:0008006" key="3">
    <source>
        <dbReference type="Google" id="ProtNLM"/>
    </source>
</evidence>
<evidence type="ECO:0000313" key="2">
    <source>
        <dbReference type="Proteomes" id="UP000000270"/>
    </source>
</evidence>
<dbReference type="STRING" id="438753.AZC_3880"/>
<reference evidence="1 2" key="3">
    <citation type="journal article" date="2008" name="BMC Genomics">
        <title>The genome of the versatile nitrogen fixer Azorhizobium caulinodans ORS571.</title>
        <authorList>
            <person name="Lee KB."/>
            <person name="Backer P.D."/>
            <person name="Aono T."/>
            <person name="Liu CT."/>
            <person name="Suzuki S."/>
            <person name="Suzuki T."/>
            <person name="Kaneko T."/>
            <person name="Yamada M."/>
            <person name="Tabata S."/>
            <person name="Kupfer D.M."/>
            <person name="Najar F.Z."/>
            <person name="Wiley G.B."/>
            <person name="Roe B."/>
            <person name="Binnewies T.T."/>
            <person name="Ussery D.W."/>
            <person name="D'Haeze W."/>
            <person name="Herder J.D."/>
            <person name="Gevers D."/>
            <person name="Vereecke D."/>
            <person name="Holsters M."/>
            <person name="Oyaizu H."/>
        </authorList>
    </citation>
    <scope>NUCLEOTIDE SEQUENCE [LARGE SCALE GENOMIC DNA]</scope>
    <source>
        <strain evidence="2">ATCC 43989 / DSM 5975 / JCM 20966 / LMG 6465 / NBRC 14845 / NCIMB 13405 / ORS 571</strain>
    </source>
</reference>
<protein>
    <recommendedName>
        <fullName evidence="3">DUF2285 domain-containing protein</fullName>
    </recommendedName>
</protein>
<evidence type="ECO:0000313" key="1">
    <source>
        <dbReference type="EMBL" id="BAF89878.1"/>
    </source>
</evidence>
<name>A8IKA2_AZOC5</name>
<reference evidence="2" key="2">
    <citation type="submission" date="2007-04" db="EMBL/GenBank/DDBJ databases">
        <title>Complete genome sequence of the nitrogen-fixing bacterium Azorhizobium caulinodans ORS571.</title>
        <authorList>
            <person name="Lee K.B."/>
            <person name="Backer P.D."/>
            <person name="Aono T."/>
            <person name="Liu C.T."/>
            <person name="Suzuki S."/>
            <person name="Suzuki T."/>
            <person name="Kaneko T."/>
            <person name="Yamada M."/>
            <person name="Tabata S."/>
            <person name="Kupfer D.M."/>
            <person name="Najar F.Z."/>
            <person name="Wiley G.B."/>
            <person name="Roe B."/>
            <person name="Binnewies T."/>
            <person name="Ussery D."/>
            <person name="Vereecke D."/>
            <person name="Gevers D."/>
            <person name="Holsters M."/>
            <person name="Oyaizu H."/>
        </authorList>
    </citation>
    <scope>NUCLEOTIDE SEQUENCE [LARGE SCALE GENOMIC DNA]</scope>
    <source>
        <strain evidence="2">ATCC 43989 / DSM 5975 / JCM 20966 / LMG 6465 / NBRC 14845 / NCIMB 13405 / ORS 571</strain>
    </source>
</reference>
<gene>
    <name evidence="1" type="ordered locus">AZC_3880</name>
</gene>
<organism evidence="1 2">
    <name type="scientific">Azorhizobium caulinodans (strain ATCC 43989 / DSM 5975 / JCM 20966 / LMG 6465 / NBRC 14845 / NCIMB 13405 / ORS 571)</name>
    <dbReference type="NCBI Taxonomy" id="438753"/>
    <lineage>
        <taxon>Bacteria</taxon>
        <taxon>Pseudomonadati</taxon>
        <taxon>Pseudomonadota</taxon>
        <taxon>Alphaproteobacteria</taxon>
        <taxon>Hyphomicrobiales</taxon>
        <taxon>Xanthobacteraceae</taxon>
        <taxon>Azorhizobium</taxon>
    </lineage>
</organism>
<proteinExistence type="predicted"/>
<reference evidence="1 2" key="4">
    <citation type="journal article" date="2009" name="Appl. Environ. Microbiol.">
        <title>Comparative genome-wide transcriptional profiling of Azorhizobium caulinodans ORS571 grown under free-living and symbiotic conditions.</title>
        <authorList>
            <person name="Tsukada S."/>
            <person name="Aono T."/>
            <person name="Akiba N."/>
            <person name="Lee KB."/>
            <person name="Liu CT."/>
            <person name="Toyazaki H."/>
            <person name="Oyaizu H."/>
        </authorList>
    </citation>
    <scope>NUCLEOTIDE SEQUENCE [LARGE SCALE GENOMIC DNA]</scope>
    <source>
        <strain evidence="2">ATCC 43989 / DSM 5975 / JCM 20966 / LMG 6465 / NBRC 14845 / NCIMB 13405 / ORS 571</strain>
    </source>
</reference>
<dbReference type="AlphaFoldDB" id="A8IKA2"/>
<dbReference type="eggNOG" id="ENOG5032Z6E">
    <property type="taxonomic scope" value="Bacteria"/>
</dbReference>
<accession>A8IKA2</accession>
<dbReference type="KEGG" id="azc:AZC_3880"/>
<reference evidence="1 2" key="6">
    <citation type="journal article" date="2011" name="Appl. Environ. Microbiol.">
        <title>Involvement of the azorhizobial chromosome partition gene (parA) in the onset of bacteroid differentiation during Sesbania rostrata stem nodule development.</title>
        <authorList>
            <person name="Liu CT."/>
            <person name="Lee KB."/>
            <person name="Wang YS."/>
            <person name="Peng MH."/>
            <person name="Lee KT."/>
            <person name="Suzuki S."/>
            <person name="Suzuki T."/>
            <person name="Oyaizu H."/>
        </authorList>
    </citation>
    <scope>NUCLEOTIDE SEQUENCE [LARGE SCALE GENOMIC DNA]</scope>
    <source>
        <strain evidence="2">ATCC 43989 / DSM 5975 / JCM 20966 / LMG 6465 / NBRC 14845 / NCIMB 13405 / ORS 571</strain>
    </source>
</reference>
<dbReference type="Proteomes" id="UP000000270">
    <property type="component" value="Chromosome"/>
</dbReference>
<dbReference type="EMBL" id="AP009384">
    <property type="protein sequence ID" value="BAF89878.1"/>
    <property type="molecule type" value="Genomic_DNA"/>
</dbReference>
<sequence length="57" mass="6355">MDAVADGADWKEVVAVLFGVDAAHEPERARNIFDSHLARARWVAASGYKDLLRTRDD</sequence>
<dbReference type="HOGENOM" id="CLU_2986617_0_0_5"/>
<reference evidence="1 2" key="1">
    <citation type="journal article" date="2007" name="Appl. Environ. Microbiol.">
        <title>Rhizobial factors required for stem nodule maturation and maintenance in Sesbania rostrata-Azorhizobium caulinodans ORS571 symbiosis.</title>
        <authorList>
            <person name="Suzuki S."/>
            <person name="Aono T."/>
            <person name="Lee KB."/>
            <person name="Suzuki T."/>
            <person name="Liu CT."/>
            <person name="Miwa H."/>
            <person name="Wakao S."/>
            <person name="Iki T."/>
            <person name="Oyaizu H."/>
        </authorList>
    </citation>
    <scope>NUCLEOTIDE SEQUENCE [LARGE SCALE GENOMIC DNA]</scope>
    <source>
        <strain evidence="2">ATCC 43989 / DSM 5975 / JCM 20966 / LMG 6465 / NBRC 14845 / NCIMB 13405 / ORS 571</strain>
    </source>
</reference>